<comment type="caution">
    <text evidence="1">The sequence shown here is derived from an EMBL/GenBank/DDBJ whole genome shotgun (WGS) entry which is preliminary data.</text>
</comment>
<dbReference type="SUPFAM" id="SSF56672">
    <property type="entry name" value="DNA/RNA polymerases"/>
    <property type="match status" value="1"/>
</dbReference>
<evidence type="ECO:0000313" key="2">
    <source>
        <dbReference type="Proteomes" id="UP001152320"/>
    </source>
</evidence>
<accession>A0A9Q1BA03</accession>
<sequence length="198" mass="22657">MCLLGQDSLEELSLVKRIYSAKSETVDIMSEFDDVLTGLGCVKDVIHHIMVDSDVPPVVHPPRKIPVALRAKVKEELKRMEELDVIEKVTSPTQLVNSMVSIPKNDKVRIGLDTKDLNKVIRREHFPMRTVEDVFQMPNAKVVFPFWTRVQDFVKLSWTKKVQSYVPSIPLTRGICLIVYLPEFLQPRNLPKCNVASF</sequence>
<dbReference type="PANTHER" id="PTHR37984:SF8">
    <property type="entry name" value="CCHC-TYPE DOMAIN-CONTAINING PROTEIN"/>
    <property type="match status" value="1"/>
</dbReference>
<organism evidence="1 2">
    <name type="scientific">Holothuria leucospilota</name>
    <name type="common">Black long sea cucumber</name>
    <name type="synonym">Mertensiothuria leucospilota</name>
    <dbReference type="NCBI Taxonomy" id="206669"/>
    <lineage>
        <taxon>Eukaryota</taxon>
        <taxon>Metazoa</taxon>
        <taxon>Echinodermata</taxon>
        <taxon>Eleutherozoa</taxon>
        <taxon>Echinozoa</taxon>
        <taxon>Holothuroidea</taxon>
        <taxon>Aspidochirotacea</taxon>
        <taxon>Aspidochirotida</taxon>
        <taxon>Holothuriidae</taxon>
        <taxon>Holothuria</taxon>
    </lineage>
</organism>
<dbReference type="InterPro" id="IPR050951">
    <property type="entry name" value="Retrovirus_Pol_polyprotein"/>
</dbReference>
<evidence type="ECO:0000313" key="1">
    <source>
        <dbReference type="EMBL" id="KAJ8017643.1"/>
    </source>
</evidence>
<dbReference type="EMBL" id="JAIZAY010001253">
    <property type="protein sequence ID" value="KAJ8017643.1"/>
    <property type="molecule type" value="Genomic_DNA"/>
</dbReference>
<keyword evidence="2" id="KW-1185">Reference proteome</keyword>
<dbReference type="InterPro" id="IPR043502">
    <property type="entry name" value="DNA/RNA_pol_sf"/>
</dbReference>
<gene>
    <name evidence="1" type="ORF">HOLleu_44800</name>
</gene>
<dbReference type="Proteomes" id="UP001152320">
    <property type="component" value="Unassembled WGS sequence"/>
</dbReference>
<reference evidence="1" key="1">
    <citation type="submission" date="2021-10" db="EMBL/GenBank/DDBJ databases">
        <title>Tropical sea cucumber genome reveals ecological adaptation and Cuvierian tubules defense mechanism.</title>
        <authorList>
            <person name="Chen T."/>
        </authorList>
    </citation>
    <scope>NUCLEOTIDE SEQUENCE</scope>
    <source>
        <strain evidence="1">Nanhai2018</strain>
        <tissue evidence="1">Muscle</tissue>
    </source>
</reference>
<protein>
    <submittedName>
        <fullName evidence="1">Uncharacterized protein</fullName>
    </submittedName>
</protein>
<dbReference type="PANTHER" id="PTHR37984">
    <property type="entry name" value="PROTEIN CBG26694"/>
    <property type="match status" value="1"/>
</dbReference>
<proteinExistence type="predicted"/>
<name>A0A9Q1BA03_HOLLE</name>
<dbReference type="OrthoDB" id="775972at2759"/>
<dbReference type="Gene3D" id="3.10.10.10">
    <property type="entry name" value="HIV Type 1 Reverse Transcriptase, subunit A, domain 1"/>
    <property type="match status" value="1"/>
</dbReference>
<dbReference type="AlphaFoldDB" id="A0A9Q1BA03"/>